<dbReference type="InterPro" id="IPR018808">
    <property type="entry name" value="Muniscin_C"/>
</dbReference>
<feature type="domain" description="Muniscin C-terminal" evidence="1">
    <location>
        <begin position="84"/>
        <end position="131"/>
    </location>
</feature>
<evidence type="ECO:0000313" key="3">
    <source>
        <dbReference type="Proteomes" id="UP001434883"/>
    </source>
</evidence>
<gene>
    <name evidence="2" type="primary">FCHO2_2</name>
    <name evidence="2" type="ORF">XENOCAPTIV_027449</name>
</gene>
<dbReference type="EMBL" id="JAHRIN010042723">
    <property type="protein sequence ID" value="MEQ2206303.1"/>
    <property type="molecule type" value="Genomic_DNA"/>
</dbReference>
<dbReference type="Proteomes" id="UP001434883">
    <property type="component" value="Unassembled WGS sequence"/>
</dbReference>
<evidence type="ECO:0000313" key="2">
    <source>
        <dbReference type="EMBL" id="MEQ2206303.1"/>
    </source>
</evidence>
<protein>
    <submittedName>
        <fullName evidence="2">F-BAR domain only protein 2</fullName>
    </submittedName>
</protein>
<dbReference type="Pfam" id="PF10291">
    <property type="entry name" value="muHD"/>
    <property type="match status" value="1"/>
</dbReference>
<reference evidence="2 3" key="1">
    <citation type="submission" date="2021-06" db="EMBL/GenBank/DDBJ databases">
        <authorList>
            <person name="Palmer J.M."/>
        </authorList>
    </citation>
    <scope>NUCLEOTIDE SEQUENCE [LARGE SCALE GENOMIC DNA]</scope>
    <source>
        <strain evidence="2 3">XC_2019</strain>
        <tissue evidence="2">Muscle</tissue>
    </source>
</reference>
<feature type="non-terminal residue" evidence="2">
    <location>
        <position position="1"/>
    </location>
</feature>
<sequence>SDLSTFSPHVLLNQRTSRGPSPVTLASQDALPIAVAFTETVNAYFKGADPAKMDDLHEADYSLGQSKHTVFYWLTAAKLLLCIVKITGDMTLSFPMGIIKVFTTNPTPAVLSFKLKNTSRLEQILPNQQLLYRCCLMGSIQLLLTWLCTGSVHRAQQTCG</sequence>
<comment type="caution">
    <text evidence="2">The sequence shown here is derived from an EMBL/GenBank/DDBJ whole genome shotgun (WGS) entry which is preliminary data.</text>
</comment>
<organism evidence="2 3">
    <name type="scientific">Xenoophorus captivus</name>
    <dbReference type="NCBI Taxonomy" id="1517983"/>
    <lineage>
        <taxon>Eukaryota</taxon>
        <taxon>Metazoa</taxon>
        <taxon>Chordata</taxon>
        <taxon>Craniata</taxon>
        <taxon>Vertebrata</taxon>
        <taxon>Euteleostomi</taxon>
        <taxon>Actinopterygii</taxon>
        <taxon>Neopterygii</taxon>
        <taxon>Teleostei</taxon>
        <taxon>Neoteleostei</taxon>
        <taxon>Acanthomorphata</taxon>
        <taxon>Ovalentaria</taxon>
        <taxon>Atherinomorphae</taxon>
        <taxon>Cyprinodontiformes</taxon>
        <taxon>Goodeidae</taxon>
        <taxon>Xenoophorus</taxon>
    </lineage>
</organism>
<accession>A0ABV0RFD0</accession>
<name>A0ABV0RFD0_9TELE</name>
<proteinExistence type="predicted"/>
<evidence type="ECO:0000259" key="1">
    <source>
        <dbReference type="Pfam" id="PF10291"/>
    </source>
</evidence>
<keyword evidence="3" id="KW-1185">Reference proteome</keyword>